<dbReference type="SMART" id="SM01022">
    <property type="entry name" value="ASCH"/>
    <property type="match status" value="1"/>
</dbReference>
<reference evidence="3 4" key="1">
    <citation type="submission" date="2018-10" db="EMBL/GenBank/DDBJ databases">
        <authorList>
            <person name="Li J."/>
        </authorList>
    </citation>
    <scope>NUCLEOTIDE SEQUENCE [LARGE SCALE GENOMIC DNA]</scope>
    <source>
        <strain evidence="3 4">CCTCC AB209002</strain>
    </source>
</reference>
<organism evidence="3 4">
    <name type="scientific">Mycetocola manganoxydans</name>
    <dbReference type="NCBI Taxonomy" id="699879"/>
    <lineage>
        <taxon>Bacteria</taxon>
        <taxon>Bacillati</taxon>
        <taxon>Actinomycetota</taxon>
        <taxon>Actinomycetes</taxon>
        <taxon>Micrococcales</taxon>
        <taxon>Microbacteriaceae</taxon>
        <taxon>Mycetocola</taxon>
    </lineage>
</organism>
<keyword evidence="4" id="KW-1185">Reference proteome</keyword>
<evidence type="ECO:0000313" key="3">
    <source>
        <dbReference type="EMBL" id="RLP72601.1"/>
    </source>
</evidence>
<dbReference type="InterPro" id="IPR007374">
    <property type="entry name" value="ASCH_domain"/>
</dbReference>
<sequence length="226" mass="24913">MAGVLLRSRTGKSRGPHGSSPTVARIPTVVPSSFSCSAPIRTSQGVKNHPCFWNTGGVTENERPAAAPDVARAAEFWAAYAAANPEAVRTAPEYTVEHFGDSARLADELLREVTHGAKRATAELAEQFALDGDSLPRIGSHWIACDSTGTPRVILRSIELRLGTFDTVDDAFAWDEGEDDRTLASWKREHARYWTRTCAARGAEWSENDEIMFERFRVVWPPELAD</sequence>
<dbReference type="InterPro" id="IPR015947">
    <property type="entry name" value="PUA-like_sf"/>
</dbReference>
<dbReference type="PANTHER" id="PTHR39203">
    <property type="entry name" value="CYTOPLASMIC PROTEIN-RELATED"/>
    <property type="match status" value="1"/>
</dbReference>
<dbReference type="EMBL" id="RCUV01000005">
    <property type="protein sequence ID" value="RLP72601.1"/>
    <property type="molecule type" value="Genomic_DNA"/>
</dbReference>
<evidence type="ECO:0000313" key="4">
    <source>
        <dbReference type="Proteomes" id="UP000270299"/>
    </source>
</evidence>
<proteinExistence type="predicted"/>
<evidence type="ECO:0000259" key="2">
    <source>
        <dbReference type="SMART" id="SM01022"/>
    </source>
</evidence>
<dbReference type="PANTHER" id="PTHR39203:SF1">
    <property type="entry name" value="CYTOPLASMIC PROTEIN"/>
    <property type="match status" value="1"/>
</dbReference>
<dbReference type="CDD" id="cd06553">
    <property type="entry name" value="ASCH_Ef3133_like"/>
    <property type="match status" value="1"/>
</dbReference>
<accession>A0A3L6ZYT7</accession>
<dbReference type="Gene3D" id="3.10.400.10">
    <property type="entry name" value="Sulfate adenylyltransferase"/>
    <property type="match status" value="1"/>
</dbReference>
<dbReference type="Pfam" id="PF04266">
    <property type="entry name" value="ASCH"/>
    <property type="match status" value="1"/>
</dbReference>
<feature type="region of interest" description="Disordered" evidence="1">
    <location>
        <begin position="1"/>
        <end position="26"/>
    </location>
</feature>
<name>A0A3L6ZYT7_9MICO</name>
<dbReference type="InterPro" id="IPR009326">
    <property type="entry name" value="DUF984"/>
</dbReference>
<dbReference type="SUPFAM" id="SSF88697">
    <property type="entry name" value="PUA domain-like"/>
    <property type="match status" value="1"/>
</dbReference>
<dbReference type="OrthoDB" id="9807542at2"/>
<comment type="caution">
    <text evidence="3">The sequence shown here is derived from an EMBL/GenBank/DDBJ whole genome shotgun (WGS) entry which is preliminary data.</text>
</comment>
<evidence type="ECO:0000256" key="1">
    <source>
        <dbReference type="SAM" id="MobiDB-lite"/>
    </source>
</evidence>
<dbReference type="AlphaFoldDB" id="A0A3L6ZYT7"/>
<dbReference type="Proteomes" id="UP000270299">
    <property type="component" value="Unassembled WGS sequence"/>
</dbReference>
<protein>
    <submittedName>
        <fullName evidence="3">ASCH domain-containing protein</fullName>
    </submittedName>
</protein>
<feature type="domain" description="ASCH" evidence="2">
    <location>
        <begin position="97"/>
        <end position="220"/>
    </location>
</feature>
<gene>
    <name evidence="3" type="ORF">D9V29_04145</name>
</gene>